<dbReference type="Proteomes" id="UP000694892">
    <property type="component" value="Chromosome 1S"/>
</dbReference>
<reference evidence="3" key="1">
    <citation type="journal article" date="2016" name="Nature">
        <title>Genome evolution in the allotetraploid frog Xenopus laevis.</title>
        <authorList>
            <person name="Session A.M."/>
            <person name="Uno Y."/>
            <person name="Kwon T."/>
            <person name="Chapman J.A."/>
            <person name="Toyoda A."/>
            <person name="Takahashi S."/>
            <person name="Fukui A."/>
            <person name="Hikosaka A."/>
            <person name="Suzuki A."/>
            <person name="Kondo M."/>
            <person name="van Heeringen S.J."/>
            <person name="Quigley I."/>
            <person name="Heinz S."/>
            <person name="Ogino H."/>
            <person name="Ochi H."/>
            <person name="Hellsten U."/>
            <person name="Lyons J.B."/>
            <person name="Simakov O."/>
            <person name="Putnam N."/>
            <person name="Stites J."/>
            <person name="Kuroki Y."/>
            <person name="Tanaka T."/>
            <person name="Michiue T."/>
            <person name="Watanabe M."/>
            <person name="Bogdanovic O."/>
            <person name="Lister R."/>
            <person name="Georgiou G."/>
            <person name="Paranjpe S.S."/>
            <person name="van Kruijsbergen I."/>
            <person name="Shu S."/>
            <person name="Carlson J."/>
            <person name="Kinoshita T."/>
            <person name="Ohta Y."/>
            <person name="Mawaribuchi S."/>
            <person name="Jenkins J."/>
            <person name="Grimwood J."/>
            <person name="Schmutz J."/>
            <person name="Mitros T."/>
            <person name="Mozaffari S.V."/>
            <person name="Suzuki Y."/>
            <person name="Haramoto Y."/>
            <person name="Yamamoto T.S."/>
            <person name="Takagi C."/>
            <person name="Heald R."/>
            <person name="Miller K."/>
            <person name="Haudenschild C."/>
            <person name="Kitzman J."/>
            <person name="Nakayama T."/>
            <person name="Izutsu Y."/>
            <person name="Robert J."/>
            <person name="Fortriede J."/>
            <person name="Burns K."/>
            <person name="Lotay V."/>
            <person name="Karimi K."/>
            <person name="Yasuoka Y."/>
            <person name="Dichmann D.S."/>
            <person name="Flajnik M.F."/>
            <person name="Houston D.W."/>
            <person name="Shendure J."/>
            <person name="DuPasquier L."/>
            <person name="Vize P.D."/>
            <person name="Zorn A.M."/>
            <person name="Ito M."/>
            <person name="Marcotte E.M."/>
            <person name="Wallingford J.B."/>
            <person name="Ito Y."/>
            <person name="Asashima M."/>
            <person name="Ueno N."/>
            <person name="Matsuda Y."/>
            <person name="Veenstra G.J."/>
            <person name="Fujiyama A."/>
            <person name="Harland R.M."/>
            <person name="Taira M."/>
            <person name="Rokhsar D.S."/>
        </authorList>
    </citation>
    <scope>NUCLEOTIDE SEQUENCE [LARGE SCALE GENOMIC DNA]</scope>
    <source>
        <strain evidence="3">J</strain>
    </source>
</reference>
<organism evidence="2 3">
    <name type="scientific">Xenopus laevis</name>
    <name type="common">African clawed frog</name>
    <dbReference type="NCBI Taxonomy" id="8355"/>
    <lineage>
        <taxon>Eukaryota</taxon>
        <taxon>Metazoa</taxon>
        <taxon>Chordata</taxon>
        <taxon>Craniata</taxon>
        <taxon>Vertebrata</taxon>
        <taxon>Euteleostomi</taxon>
        <taxon>Amphibia</taxon>
        <taxon>Batrachia</taxon>
        <taxon>Anura</taxon>
        <taxon>Pipoidea</taxon>
        <taxon>Pipidae</taxon>
        <taxon>Xenopodinae</taxon>
        <taxon>Xenopus</taxon>
        <taxon>Xenopus</taxon>
    </lineage>
</organism>
<accession>A0A974DWM5</accession>
<protein>
    <submittedName>
        <fullName evidence="2">Uncharacterized protein</fullName>
    </submittedName>
</protein>
<gene>
    <name evidence="2" type="ORF">XELAEV_18010825mg</name>
</gene>
<evidence type="ECO:0000313" key="3">
    <source>
        <dbReference type="Proteomes" id="UP000694892"/>
    </source>
</evidence>
<proteinExistence type="predicted"/>
<dbReference type="AlphaFoldDB" id="A0A974DWM5"/>
<sequence>MFQEDEIFVERWESILNKCSLDLELALMERIQKELPTCAKKKAVLEQELRNVEAAEKFDAGRNKLLSSMRQFQEEVEKRKHQKFQRDGADYENDRVYRWAQTENPRHNFWRGNYRGQPWGRREPRQTAMKTSARGADTDSSTTSLYFLGGSQDSSSQAEGEGEVAGNIGTKGKSERPRRDRKRPARWW</sequence>
<evidence type="ECO:0000313" key="2">
    <source>
        <dbReference type="EMBL" id="OCT98591.1"/>
    </source>
</evidence>
<name>A0A974DWM5_XENLA</name>
<evidence type="ECO:0000256" key="1">
    <source>
        <dbReference type="SAM" id="MobiDB-lite"/>
    </source>
</evidence>
<feature type="compositionally biased region" description="Basic residues" evidence="1">
    <location>
        <begin position="179"/>
        <end position="188"/>
    </location>
</feature>
<dbReference type="EMBL" id="CM004467">
    <property type="protein sequence ID" value="OCT98591.1"/>
    <property type="molecule type" value="Genomic_DNA"/>
</dbReference>
<feature type="compositionally biased region" description="Polar residues" evidence="1">
    <location>
        <begin position="138"/>
        <end position="158"/>
    </location>
</feature>
<feature type="region of interest" description="Disordered" evidence="1">
    <location>
        <begin position="110"/>
        <end position="188"/>
    </location>
</feature>